<sequence length="73" mass="7797">MLLSGILLPMSLAPHWLRIIADINPFKHTVEAARAMFRGDFGASEVYLGTGLTVGVSLALVVVGARSFARENA</sequence>
<organism evidence="7 8">
    <name type="scientific">Nocardia albiluteola</name>
    <dbReference type="NCBI Taxonomy" id="2842303"/>
    <lineage>
        <taxon>Bacteria</taxon>
        <taxon>Bacillati</taxon>
        <taxon>Actinomycetota</taxon>
        <taxon>Actinomycetes</taxon>
        <taxon>Mycobacteriales</taxon>
        <taxon>Nocardiaceae</taxon>
        <taxon>Nocardia</taxon>
    </lineage>
</organism>
<evidence type="ECO:0000256" key="1">
    <source>
        <dbReference type="ARBA" id="ARBA00004141"/>
    </source>
</evidence>
<accession>A0ABS6B052</accession>
<keyword evidence="4 5" id="KW-0472">Membrane</keyword>
<evidence type="ECO:0000256" key="2">
    <source>
        <dbReference type="ARBA" id="ARBA00022692"/>
    </source>
</evidence>
<evidence type="ECO:0000256" key="4">
    <source>
        <dbReference type="ARBA" id="ARBA00023136"/>
    </source>
</evidence>
<dbReference type="PROSITE" id="PS51012">
    <property type="entry name" value="ABC_TM2"/>
    <property type="match status" value="1"/>
</dbReference>
<evidence type="ECO:0000313" key="8">
    <source>
        <dbReference type="Proteomes" id="UP000733379"/>
    </source>
</evidence>
<keyword evidence="3 5" id="KW-1133">Transmembrane helix</keyword>
<dbReference type="InterPro" id="IPR013525">
    <property type="entry name" value="ABC2_TM"/>
</dbReference>
<keyword evidence="5" id="KW-1003">Cell membrane</keyword>
<feature type="transmembrane region" description="Helical" evidence="5">
    <location>
        <begin position="45"/>
        <end position="65"/>
    </location>
</feature>
<keyword evidence="2 5" id="KW-0812">Transmembrane</keyword>
<evidence type="ECO:0000313" key="7">
    <source>
        <dbReference type="EMBL" id="MBU3063682.1"/>
    </source>
</evidence>
<evidence type="ECO:0000259" key="6">
    <source>
        <dbReference type="PROSITE" id="PS51012"/>
    </source>
</evidence>
<dbReference type="Proteomes" id="UP000733379">
    <property type="component" value="Unassembled WGS sequence"/>
</dbReference>
<reference evidence="7 8" key="1">
    <citation type="submission" date="2021-06" db="EMBL/GenBank/DDBJ databases">
        <title>Actinomycetes sequencing.</title>
        <authorList>
            <person name="Shan Q."/>
        </authorList>
    </citation>
    <scope>NUCLEOTIDE SEQUENCE [LARGE SCALE GENOMIC DNA]</scope>
    <source>
        <strain evidence="7 8">NEAU-G5</strain>
    </source>
</reference>
<dbReference type="Pfam" id="PF01061">
    <property type="entry name" value="ABC2_membrane"/>
    <property type="match status" value="1"/>
</dbReference>
<feature type="domain" description="ABC transmembrane type-2" evidence="6">
    <location>
        <begin position="1"/>
        <end position="71"/>
    </location>
</feature>
<evidence type="ECO:0000256" key="3">
    <source>
        <dbReference type="ARBA" id="ARBA00022989"/>
    </source>
</evidence>
<name>A0ABS6B052_9NOCA</name>
<proteinExistence type="inferred from homology"/>
<protein>
    <recommendedName>
        <fullName evidence="5">Transport permease protein</fullName>
    </recommendedName>
</protein>
<dbReference type="EMBL" id="JAHKNI010000006">
    <property type="protein sequence ID" value="MBU3063682.1"/>
    <property type="molecule type" value="Genomic_DNA"/>
</dbReference>
<comment type="caution">
    <text evidence="5">Lacks conserved residue(s) required for the propagation of feature annotation.</text>
</comment>
<keyword evidence="8" id="KW-1185">Reference proteome</keyword>
<keyword evidence="5" id="KW-0813">Transport</keyword>
<gene>
    <name evidence="7" type="ORF">KO481_19370</name>
</gene>
<comment type="subcellular location">
    <subcellularLocation>
        <location evidence="5">Cell membrane</location>
        <topology evidence="5">Multi-pass membrane protein</topology>
    </subcellularLocation>
    <subcellularLocation>
        <location evidence="1">Membrane</location>
        <topology evidence="1">Multi-pass membrane protein</topology>
    </subcellularLocation>
</comment>
<comment type="similarity">
    <text evidence="5">Belongs to the ABC-2 integral membrane protein family.</text>
</comment>
<evidence type="ECO:0000256" key="5">
    <source>
        <dbReference type="RuleBase" id="RU361157"/>
    </source>
</evidence>
<comment type="caution">
    <text evidence="7">The sequence shown here is derived from an EMBL/GenBank/DDBJ whole genome shotgun (WGS) entry which is preliminary data.</text>
</comment>
<dbReference type="InterPro" id="IPR047817">
    <property type="entry name" value="ABC2_TM_bact-type"/>
</dbReference>